<comment type="similarity">
    <text evidence="7">Belongs to the binding-protein-dependent transport system permease family.</text>
</comment>
<evidence type="ECO:0000256" key="1">
    <source>
        <dbReference type="ARBA" id="ARBA00004651"/>
    </source>
</evidence>
<dbReference type="CDD" id="cd06261">
    <property type="entry name" value="TM_PBP2"/>
    <property type="match status" value="1"/>
</dbReference>
<keyword evidence="3" id="KW-1003">Cell membrane</keyword>
<organism evidence="9 10">
    <name type="scientific">Cohnella hashimotonis</name>
    <dbReference type="NCBI Taxonomy" id="2826895"/>
    <lineage>
        <taxon>Bacteria</taxon>
        <taxon>Bacillati</taxon>
        <taxon>Bacillota</taxon>
        <taxon>Bacilli</taxon>
        <taxon>Bacillales</taxon>
        <taxon>Paenibacillaceae</taxon>
        <taxon>Cohnella</taxon>
    </lineage>
</organism>
<feature type="domain" description="ABC transmembrane type-1" evidence="8">
    <location>
        <begin position="73"/>
        <end position="290"/>
    </location>
</feature>
<feature type="transmembrane region" description="Helical" evidence="7">
    <location>
        <begin position="163"/>
        <end position="186"/>
    </location>
</feature>
<dbReference type="PANTHER" id="PTHR30193">
    <property type="entry name" value="ABC TRANSPORTER PERMEASE PROTEIN"/>
    <property type="match status" value="1"/>
</dbReference>
<dbReference type="EMBL" id="JAGRPV010000001">
    <property type="protein sequence ID" value="MDI4646668.1"/>
    <property type="molecule type" value="Genomic_DNA"/>
</dbReference>
<evidence type="ECO:0000256" key="2">
    <source>
        <dbReference type="ARBA" id="ARBA00022448"/>
    </source>
</evidence>
<dbReference type="SUPFAM" id="SSF160964">
    <property type="entry name" value="MalF N-terminal region-like"/>
    <property type="match status" value="1"/>
</dbReference>
<feature type="transmembrane region" description="Helical" evidence="7">
    <location>
        <begin position="207"/>
        <end position="228"/>
    </location>
</feature>
<evidence type="ECO:0000313" key="10">
    <source>
        <dbReference type="Proteomes" id="UP001161691"/>
    </source>
</evidence>
<gene>
    <name evidence="9" type="ORF">KB449_16955</name>
</gene>
<keyword evidence="10" id="KW-1185">Reference proteome</keyword>
<protein>
    <submittedName>
        <fullName evidence="9">Sugar ABC transporter permease</fullName>
    </submittedName>
</protein>
<name>A0ABT6TIK3_9BACL</name>
<comment type="caution">
    <text evidence="9">The sequence shown here is derived from an EMBL/GenBank/DDBJ whole genome shotgun (WGS) entry which is preliminary data.</text>
</comment>
<evidence type="ECO:0000256" key="4">
    <source>
        <dbReference type="ARBA" id="ARBA00022692"/>
    </source>
</evidence>
<reference evidence="9" key="1">
    <citation type="submission" date="2023-04" db="EMBL/GenBank/DDBJ databases">
        <title>Comparative genomic analysis of Cohnella hashimotonis sp. nov., isolated from the International Space Station.</title>
        <authorList>
            <person name="Venkateswaran K."/>
            <person name="Simpson A."/>
        </authorList>
    </citation>
    <scope>NUCLEOTIDE SEQUENCE</scope>
    <source>
        <strain evidence="9">F6_2S_P_1</strain>
    </source>
</reference>
<dbReference type="InterPro" id="IPR000515">
    <property type="entry name" value="MetI-like"/>
</dbReference>
<dbReference type="Gene3D" id="1.10.3720.10">
    <property type="entry name" value="MetI-like"/>
    <property type="match status" value="1"/>
</dbReference>
<dbReference type="InterPro" id="IPR035906">
    <property type="entry name" value="MetI-like_sf"/>
</dbReference>
<sequence>MKPYRLGRFKLGYELGWLLFLLPALIFYLCFSLFPMLSSAYYSFTDWNGVTSKFIGMDNYAEMFADRMILTAFWNTAQFTVTITVLQNLFGLLLALLLVRRFAGVNFMRSMFFLPSIFSTLLIGYVWSFMLEPNIGVVNNLLASLHLERLQVGWLSDPFWAKWVISLVTTWQFMGYSMVIYIAGLQSINQELYEYGQLEGAIGFKKFIQITFPLVAPAFTINIVLSLIGNLQIFNQIYVLTGGGPGYRTESVASMIYHLGFGSGGSGRWGYGSAMSIVLFLFILLLTTVSVTLLRRREVEL</sequence>
<feature type="transmembrane region" description="Helical" evidence="7">
    <location>
        <begin position="12"/>
        <end position="34"/>
    </location>
</feature>
<feature type="transmembrane region" description="Helical" evidence="7">
    <location>
        <begin position="269"/>
        <end position="294"/>
    </location>
</feature>
<comment type="subcellular location">
    <subcellularLocation>
        <location evidence="1 7">Cell membrane</location>
        <topology evidence="1 7">Multi-pass membrane protein</topology>
    </subcellularLocation>
</comment>
<dbReference type="RefSeq" id="WP_282909499.1">
    <property type="nucleotide sequence ID" value="NZ_JAGRPV010000001.1"/>
</dbReference>
<evidence type="ECO:0000256" key="5">
    <source>
        <dbReference type="ARBA" id="ARBA00022989"/>
    </source>
</evidence>
<evidence type="ECO:0000256" key="6">
    <source>
        <dbReference type="ARBA" id="ARBA00023136"/>
    </source>
</evidence>
<dbReference type="PANTHER" id="PTHR30193:SF37">
    <property type="entry name" value="INNER MEMBRANE ABC TRANSPORTER PERMEASE PROTEIN YCJO"/>
    <property type="match status" value="1"/>
</dbReference>
<dbReference type="Pfam" id="PF00528">
    <property type="entry name" value="BPD_transp_1"/>
    <property type="match status" value="1"/>
</dbReference>
<accession>A0ABT6TIK3</accession>
<feature type="transmembrane region" description="Helical" evidence="7">
    <location>
        <begin position="111"/>
        <end position="130"/>
    </location>
</feature>
<evidence type="ECO:0000313" key="9">
    <source>
        <dbReference type="EMBL" id="MDI4646668.1"/>
    </source>
</evidence>
<keyword evidence="2 7" id="KW-0813">Transport</keyword>
<evidence type="ECO:0000256" key="3">
    <source>
        <dbReference type="ARBA" id="ARBA00022475"/>
    </source>
</evidence>
<proteinExistence type="inferred from homology"/>
<dbReference type="Proteomes" id="UP001161691">
    <property type="component" value="Unassembled WGS sequence"/>
</dbReference>
<dbReference type="SUPFAM" id="SSF161098">
    <property type="entry name" value="MetI-like"/>
    <property type="match status" value="1"/>
</dbReference>
<keyword evidence="6 7" id="KW-0472">Membrane</keyword>
<evidence type="ECO:0000256" key="7">
    <source>
        <dbReference type="RuleBase" id="RU363032"/>
    </source>
</evidence>
<dbReference type="InterPro" id="IPR051393">
    <property type="entry name" value="ABC_transporter_permease"/>
</dbReference>
<evidence type="ECO:0000259" key="8">
    <source>
        <dbReference type="PROSITE" id="PS50928"/>
    </source>
</evidence>
<dbReference type="PROSITE" id="PS50928">
    <property type="entry name" value="ABC_TM1"/>
    <property type="match status" value="1"/>
</dbReference>
<keyword evidence="5 7" id="KW-1133">Transmembrane helix</keyword>
<feature type="transmembrane region" description="Helical" evidence="7">
    <location>
        <begin position="77"/>
        <end position="99"/>
    </location>
</feature>
<keyword evidence="4 7" id="KW-0812">Transmembrane</keyword>